<dbReference type="GO" id="GO:0035499">
    <property type="term" value="P:carnosine biosynthetic process"/>
    <property type="evidence" value="ECO:0007669"/>
    <property type="project" value="InterPro"/>
</dbReference>
<name>A0A8B6FDZ4_MYTGA</name>
<evidence type="ECO:0000313" key="4">
    <source>
        <dbReference type="Proteomes" id="UP000596742"/>
    </source>
</evidence>
<accession>A0A8B6FDZ4</accession>
<dbReference type="PROSITE" id="PS50975">
    <property type="entry name" value="ATP_GRASP"/>
    <property type="match status" value="2"/>
</dbReference>
<dbReference type="Proteomes" id="UP000596742">
    <property type="component" value="Unassembled WGS sequence"/>
</dbReference>
<evidence type="ECO:0000256" key="1">
    <source>
        <dbReference type="PROSITE-ProRule" id="PRU00409"/>
    </source>
</evidence>
<dbReference type="PANTHER" id="PTHR48066">
    <property type="entry name" value="CARNOSINE SYNTHASE 1"/>
    <property type="match status" value="1"/>
</dbReference>
<dbReference type="InterPro" id="IPR011761">
    <property type="entry name" value="ATP-grasp"/>
</dbReference>
<sequence>QNTDFSCLNVCLPHFRICRAPMSNLPLFPDNTLHFAFQSVMANTIASLTHGGKIFSTDLIESDAEFLKASVQRIYIEALKIPKLCSMRSFASLEDLRKHSRSVQQEGRVLADILIRQMNIFLNCMLYAHLHELPFNMRFAEHEIKNKIVKFSKCISLMRFVLICVKKRLPGQIGVSQHVIGVSQHVIDRSMQFLVYNLEITEGRSADYSFRWRTNVCRRVDDTPITTQMVCGIGLKHQPINGDNTIPQTFETTMKMWNMEEDEMNRLLDKVSTGSEKIMERIIEYERGLSTDIKGGVGARTELIGIDYVLGMVDGQLEAVGIEVNSHDCTINCQLFEFLNPHRQGEAVKPLVETMIRRSQLFAMQDKTVVVVGAGGFSKKFIWESFKSFGINVVLVEPNKSCFGASRCTKFIQYDFLDHKQDEAHATAIIKILKDEGLDVDGCVTFWEDCGPLAATICDMLKLNGPGKRPALIAKRKSWTQNVLRSRTGDIPHFPRSHLYSSICCSIKSEEDVDKALEKIRLPAVLKLEYGSSGVGVKPVADRVECINIWQQLSSILQNDEDHPGVGLGHGNDIMLMERIDGTEHDIDIIIFQRQLIGAFVSDNGPCRKGSYTETAALLPTCLPLDRRGQLITSAYQCCTEIGLVTGVFNVEMKMTKTGPKLIEINARMGGFYLRDWIKTCYGHDLLLYAFMVSLGIRPVISSVQPKCTLMGMMCLSSLNIIFKNTSSISLISEKGLKFLSRYGSVVRDRTAPEGSSQKDYKVEDITWVEENNQFPHRKNNNNSRVRLIIMSVGTTTTFLHENGQGFSSFLYPCTEVCINESDIKPSPFLLDCRISKNKKYISDEDNYLQDQGEISRKQEELAKKAEEYTTTVGSYTAWNTNVDLGPPDSSVSLTKDDIHIQDYYNALQYSLFENNLPETIDRTKQPRTCHPDTEVAIVVLASPVECLAILLEGGRQCPGEMLLVMSPTWLIKDKSNKGEGQHSLFVKKAIVFDRTGTSFIDVFEKPRRCTYFVNFFTRACTDGQRNDGVDVELDLDCPMSSSVELCKYVDDKLLTRIWMAEAGVHYPETLAVVYKPAYEYNVPNDANIEVICVEKKQDVNNAIVDKVKHFLELESIQSIGKIVVKPSGVMWHGSRCVSFHEVANVEEICKAVTDLLSILEVENAVMVEAFYHPVESTNPKLADYSFRLRTNVCRRINDTPIATQMVCGIGLKNQPINGDNTIPHSFETTMQMWNMDKAEMKRLLNTVSQGSEKIMDSIIAFERTLSTDLRGGVGAQTDLIGIDYVLGTVNGQMEPVGIEVNSHDCTINCQLFEFLNPHLQGEAVKPLVETMIRRSQLFAMQDKTVLVIGAGGFSKMFIWDSYKSFGLNVVLVDPDDLTYAASKASHFIQYNFLDHKHDDDHATYIIKLLRERELAVDGCVTFWEDCGPLAATVCESLKLNGPGKQAAQIAKMKSWTHNVLRTKTGDIPHFPRTHLYTSKCHPVKSESDIDKAIDHVGIPAVLKLEYGSSAVGVKPVRDRIQCTNTYQQIKNHLRSEADHPGIGLGYGNDVMLMENIDGTEHDVDVVIFQRQLITAFVSDNGPARNGSYTETTALMPTCLPLDRRGQLITAAYQCCTEIGLVDGVFNVEMKMTNTGPKLIEINARMGGFYLRDWIQACYGHDILLYAFMISLGIRPVITKHEPRCTILGTMCVPSAHKQQLKNPNNLNLLNTLIQKKAVRYNQIEASLEDCGSADEEEPFCSIAVVDENLNMKRAKRKLTNICNALGLNTKTYDLNYLLGDFKES</sequence>
<dbReference type="GO" id="GO:0047730">
    <property type="term" value="F:carnosine synthase activity"/>
    <property type="evidence" value="ECO:0007669"/>
    <property type="project" value="UniProtKB-EC"/>
</dbReference>
<feature type="non-terminal residue" evidence="3">
    <location>
        <position position="1"/>
    </location>
</feature>
<feature type="domain" description="ATP-grasp" evidence="2">
    <location>
        <begin position="491"/>
        <end position="695"/>
    </location>
</feature>
<dbReference type="InterPro" id="IPR031046">
    <property type="entry name" value="CARNS1"/>
</dbReference>
<gene>
    <name evidence="3" type="ORF">MGAL_10B004164</name>
</gene>
<dbReference type="SUPFAM" id="SSF56059">
    <property type="entry name" value="Glutathione synthetase ATP-binding domain-like"/>
    <property type="match status" value="2"/>
</dbReference>
<dbReference type="EC" id="6.3.2.11" evidence="3"/>
<evidence type="ECO:0000313" key="3">
    <source>
        <dbReference type="EMBL" id="VDI47215.1"/>
    </source>
</evidence>
<evidence type="ECO:0000259" key="2">
    <source>
        <dbReference type="PROSITE" id="PS50975"/>
    </source>
</evidence>
<dbReference type="Gene3D" id="3.40.50.20">
    <property type="match status" value="2"/>
</dbReference>
<comment type="caution">
    <text evidence="3">The sequence shown here is derived from an EMBL/GenBank/DDBJ whole genome shotgun (WGS) entry which is preliminary data.</text>
</comment>
<dbReference type="GO" id="GO:0046872">
    <property type="term" value="F:metal ion binding"/>
    <property type="evidence" value="ECO:0007669"/>
    <property type="project" value="InterPro"/>
</dbReference>
<dbReference type="GO" id="GO:0016887">
    <property type="term" value="F:ATP hydrolysis activity"/>
    <property type="evidence" value="ECO:0007669"/>
    <property type="project" value="InterPro"/>
</dbReference>
<keyword evidence="1" id="KW-0547">Nucleotide-binding</keyword>
<dbReference type="EMBL" id="UYJE01006580">
    <property type="protein sequence ID" value="VDI47215.1"/>
    <property type="molecule type" value="Genomic_DNA"/>
</dbReference>
<dbReference type="PANTHER" id="PTHR48066:SF1">
    <property type="entry name" value="CARNOSINE SYNTHASE 1"/>
    <property type="match status" value="1"/>
</dbReference>
<feature type="domain" description="ATP-grasp" evidence="2">
    <location>
        <begin position="1468"/>
        <end position="1672"/>
    </location>
</feature>
<protein>
    <submittedName>
        <fullName evidence="3">Carnosine synthase</fullName>
        <ecNumber evidence="3">6.3.2.11</ecNumber>
    </submittedName>
</protein>
<reference evidence="3" key="1">
    <citation type="submission" date="2018-11" db="EMBL/GenBank/DDBJ databases">
        <authorList>
            <person name="Alioto T."/>
            <person name="Alioto T."/>
        </authorList>
    </citation>
    <scope>NUCLEOTIDE SEQUENCE</scope>
</reference>
<organism evidence="3 4">
    <name type="scientific">Mytilus galloprovincialis</name>
    <name type="common">Mediterranean mussel</name>
    <dbReference type="NCBI Taxonomy" id="29158"/>
    <lineage>
        <taxon>Eukaryota</taxon>
        <taxon>Metazoa</taxon>
        <taxon>Spiralia</taxon>
        <taxon>Lophotrochozoa</taxon>
        <taxon>Mollusca</taxon>
        <taxon>Bivalvia</taxon>
        <taxon>Autobranchia</taxon>
        <taxon>Pteriomorphia</taxon>
        <taxon>Mytilida</taxon>
        <taxon>Mytiloidea</taxon>
        <taxon>Mytilidae</taxon>
        <taxon>Mytilinae</taxon>
        <taxon>Mytilus</taxon>
    </lineage>
</organism>
<keyword evidence="1" id="KW-0067">ATP-binding</keyword>
<dbReference type="Gene3D" id="3.30.470.20">
    <property type="entry name" value="ATP-grasp fold, B domain"/>
    <property type="match status" value="2"/>
</dbReference>
<keyword evidence="4" id="KW-1185">Reference proteome</keyword>
<dbReference type="Pfam" id="PF15632">
    <property type="entry name" value="ATPgrasp_Ter"/>
    <property type="match status" value="2"/>
</dbReference>
<keyword evidence="3" id="KW-0436">Ligase</keyword>
<dbReference type="OrthoDB" id="6109609at2759"/>
<dbReference type="GO" id="GO:0005524">
    <property type="term" value="F:ATP binding"/>
    <property type="evidence" value="ECO:0007669"/>
    <property type="project" value="UniProtKB-UniRule"/>
</dbReference>
<proteinExistence type="predicted"/>